<dbReference type="Proteomes" id="UP001319874">
    <property type="component" value="Plasmid pPT365"/>
</dbReference>
<evidence type="ECO:0000256" key="4">
    <source>
        <dbReference type="ARBA" id="ARBA00022989"/>
    </source>
</evidence>
<dbReference type="PANTHER" id="PTHR32196:SF72">
    <property type="entry name" value="RIBOSE IMPORT PERMEASE PROTEIN RBSC"/>
    <property type="match status" value="1"/>
</dbReference>
<protein>
    <submittedName>
        <fullName evidence="7">Ribose ABC transporter permease</fullName>
    </submittedName>
</protein>
<sequence length="326" mass="32978">MLLAEAQGQPLAALRLLGGNAGIYVALLLLCLVMSVGAPNFLTLENLLDVSRQISITAILAAGLTFVILSGGIDLSVGSALGMTTYASIALAAQHGSLASCLLGALVVGLGIGLLNGALVAYARLTPFIVTLAALTYLRGLVYVGTDGRSLFAAEIPFGSLGQGDFLGVPNPVFVLVAIYALGWFLLERTVYGRHVFAVGGNVEAARLAGLPVPVIILSVYAISGLCAAFAGILAGARLQTAVPTLGVGYELNAIAAVVLGGTSLAGGRGSLTGTLAGVAIIGLLANGLTLMNVPSFYQLVIQGVVIVLAIGIDKLRRTPTRAGQG</sequence>
<gene>
    <name evidence="7" type="ORF">PTKU64_92740</name>
</gene>
<evidence type="ECO:0000256" key="6">
    <source>
        <dbReference type="SAM" id="Phobius"/>
    </source>
</evidence>
<feature type="transmembrane region" description="Helical" evidence="6">
    <location>
        <begin position="166"/>
        <end position="187"/>
    </location>
</feature>
<feature type="transmembrane region" description="Helical" evidence="6">
    <location>
        <begin position="97"/>
        <end position="121"/>
    </location>
</feature>
<keyword evidence="7" id="KW-0614">Plasmid</keyword>
<keyword evidence="4 6" id="KW-1133">Transmembrane helix</keyword>
<proteinExistence type="predicted"/>
<feature type="transmembrane region" description="Helical" evidence="6">
    <location>
        <begin position="21"/>
        <end position="42"/>
    </location>
</feature>
<feature type="transmembrane region" description="Helical" evidence="6">
    <location>
        <begin position="272"/>
        <end position="290"/>
    </location>
</feature>
<evidence type="ECO:0000256" key="5">
    <source>
        <dbReference type="ARBA" id="ARBA00023136"/>
    </source>
</evidence>
<geneLocation type="plasmid" evidence="7 8">
    <name>pPT365</name>
</geneLocation>
<dbReference type="InterPro" id="IPR001851">
    <property type="entry name" value="ABC_transp_permease"/>
</dbReference>
<feature type="transmembrane region" description="Helical" evidence="6">
    <location>
        <begin position="208"/>
        <end position="235"/>
    </location>
</feature>
<evidence type="ECO:0000256" key="3">
    <source>
        <dbReference type="ARBA" id="ARBA00022692"/>
    </source>
</evidence>
<keyword evidence="2" id="KW-1003">Cell membrane</keyword>
<dbReference type="EMBL" id="AP024959">
    <property type="protein sequence ID" value="BCZ85599.1"/>
    <property type="molecule type" value="Genomic_DNA"/>
</dbReference>
<feature type="transmembrane region" description="Helical" evidence="6">
    <location>
        <begin position="296"/>
        <end position="313"/>
    </location>
</feature>
<name>A0ABM7UC63_9BURK</name>
<evidence type="ECO:0000256" key="1">
    <source>
        <dbReference type="ARBA" id="ARBA00004651"/>
    </source>
</evidence>
<feature type="transmembrane region" description="Helical" evidence="6">
    <location>
        <begin position="128"/>
        <end position="146"/>
    </location>
</feature>
<comment type="subcellular location">
    <subcellularLocation>
        <location evidence="1">Cell membrane</location>
        <topology evidence="1">Multi-pass membrane protein</topology>
    </subcellularLocation>
</comment>
<keyword evidence="5 6" id="KW-0472">Membrane</keyword>
<evidence type="ECO:0000313" key="8">
    <source>
        <dbReference type="Proteomes" id="UP001319874"/>
    </source>
</evidence>
<reference evidence="7 8" key="1">
    <citation type="journal article" date="2022" name="Front. Microbiol.">
        <title>Identification and characterization of a novel class of self-sufficient cytochrome P450 hydroxylase involved in cyclohexanecarboxylate degradation in Paraburkholderia terrae strain KU-64.</title>
        <authorList>
            <person name="Yamamoto T."/>
            <person name="Hasegawa Y."/>
            <person name="Iwaki H."/>
        </authorList>
    </citation>
    <scope>NUCLEOTIDE SEQUENCE [LARGE SCALE GENOMIC DNA]</scope>
    <source>
        <strain evidence="7 8">KU-64</strain>
    </source>
</reference>
<evidence type="ECO:0000313" key="7">
    <source>
        <dbReference type="EMBL" id="BCZ85599.1"/>
    </source>
</evidence>
<keyword evidence="3 6" id="KW-0812">Transmembrane</keyword>
<dbReference type="CDD" id="cd06579">
    <property type="entry name" value="TM_PBP1_transp_AraH_like"/>
    <property type="match status" value="1"/>
</dbReference>
<organism evidence="7 8">
    <name type="scientific">Paraburkholderia terrae</name>
    <dbReference type="NCBI Taxonomy" id="311230"/>
    <lineage>
        <taxon>Bacteria</taxon>
        <taxon>Pseudomonadati</taxon>
        <taxon>Pseudomonadota</taxon>
        <taxon>Betaproteobacteria</taxon>
        <taxon>Burkholderiales</taxon>
        <taxon>Burkholderiaceae</taxon>
        <taxon>Paraburkholderia</taxon>
    </lineage>
</organism>
<keyword evidence="8" id="KW-1185">Reference proteome</keyword>
<dbReference type="PANTHER" id="PTHR32196">
    <property type="entry name" value="ABC TRANSPORTER PERMEASE PROTEIN YPHD-RELATED-RELATED"/>
    <property type="match status" value="1"/>
</dbReference>
<feature type="transmembrane region" description="Helical" evidence="6">
    <location>
        <begin position="54"/>
        <end position="77"/>
    </location>
</feature>
<accession>A0ABM7UC63</accession>
<dbReference type="Pfam" id="PF02653">
    <property type="entry name" value="BPD_transp_2"/>
    <property type="match status" value="1"/>
</dbReference>
<evidence type="ECO:0000256" key="2">
    <source>
        <dbReference type="ARBA" id="ARBA00022475"/>
    </source>
</evidence>
<feature type="transmembrane region" description="Helical" evidence="6">
    <location>
        <begin position="241"/>
        <end position="260"/>
    </location>
</feature>